<evidence type="ECO:0000313" key="3">
    <source>
        <dbReference type="Proteomes" id="UP000192917"/>
    </source>
</evidence>
<dbReference type="InterPro" id="IPR006521">
    <property type="entry name" value="Tail_protein_I"/>
</dbReference>
<keyword evidence="3" id="KW-1185">Reference proteome</keyword>
<sequence>MTAAAYLPPPPRPPHDPLWQSLGPRTGWRLAERPVAALPRLATDAASSALVLPALPGTARTLGEPTGSLGGLVLPGTLALDQAGNLWLLDRRRKRLRLFDRCACRFRDLPCQGVALADPRAVAIERGRLYLVDAGPPGRVLVLDARSLTLRAVWSPPAAATAQPWQPTAVATRAGTLWVADAANGALHRFAPWGGWRGAQSDVGAVSRLAFDCEGRLYAVVPGRESVDVRSRDGRLLGQPGEPGAVADRFPEPIIPVAPDGAVELSGLCPDAGWFDLSGEPVAAPAGGPSYVTGAAALTRALDSRIARCQWHRIRLDASLPTHGALRIETTTAETDLPESMVAELPDAAWTALPLAPGAKEALILSPPGRYLWLRLTLTGDGAATPVLCALEIEYPRISLRRYLPAAFGGDPLSAAFLDRFLGIFDRGLRDLEATVDDQAALFDPRSTPAEPGRDMLSWLATWVGVTLDKRWPVARRRRLLRSAARLFACRGTWPGLRQAVLLWLGWDRLEGLAHPPAACAPACSPPAACPPLPPLVLEHWKLRRWLFLGAGRLGDAAELWGARILGNSQLDATARADVTRLDVTRDPLRGPFHVDAHRASLFVPAHAVATPQGRGALNRLLAEQLPAHVKAQLVPVAPRMRIGIQASLGFDSVVGCWPPSLSGDGFALGAVTLGRASVLPGAGGPGGLPPRLGRDSRLRPGAPASSPPSGEAQS</sequence>
<dbReference type="InterPro" id="IPR011748">
    <property type="entry name" value="Unchr_phage_tail-like"/>
</dbReference>
<dbReference type="STRING" id="560819.SAMN05428998_103108"/>
<organism evidence="2 3">
    <name type="scientific">Tistlia consotensis USBA 355</name>
    <dbReference type="NCBI Taxonomy" id="560819"/>
    <lineage>
        <taxon>Bacteria</taxon>
        <taxon>Pseudomonadati</taxon>
        <taxon>Pseudomonadota</taxon>
        <taxon>Alphaproteobacteria</taxon>
        <taxon>Rhodospirillales</taxon>
        <taxon>Rhodovibrionaceae</taxon>
        <taxon>Tistlia</taxon>
    </lineage>
</organism>
<dbReference type="AlphaFoldDB" id="A0A1Y6BD69"/>
<dbReference type="Gene3D" id="2.120.10.30">
    <property type="entry name" value="TolB, C-terminal domain"/>
    <property type="match status" value="1"/>
</dbReference>
<dbReference type="RefSeq" id="WP_085121558.1">
    <property type="nucleotide sequence ID" value="NZ_FWZX01000003.1"/>
</dbReference>
<gene>
    <name evidence="2" type="ORF">SAMN05428998_103108</name>
</gene>
<dbReference type="Proteomes" id="UP000192917">
    <property type="component" value="Unassembled WGS sequence"/>
</dbReference>
<feature type="compositionally biased region" description="Low complexity" evidence="1">
    <location>
        <begin position="700"/>
        <end position="715"/>
    </location>
</feature>
<name>A0A1Y6BD69_9PROT</name>
<feature type="region of interest" description="Disordered" evidence="1">
    <location>
        <begin position="681"/>
        <end position="715"/>
    </location>
</feature>
<protein>
    <submittedName>
        <fullName evidence="2">Phage tail protein domain-containing protein</fullName>
    </submittedName>
</protein>
<dbReference type="InterPro" id="IPR011042">
    <property type="entry name" value="6-blade_b-propeller_TolB-like"/>
</dbReference>
<dbReference type="EMBL" id="FWZX01000003">
    <property type="protein sequence ID" value="SMF03060.1"/>
    <property type="molecule type" value="Genomic_DNA"/>
</dbReference>
<dbReference type="NCBIfam" id="TIGR02242">
    <property type="entry name" value="tail_TIGR02242"/>
    <property type="match status" value="1"/>
</dbReference>
<accession>A0A1Y6BD69</accession>
<proteinExistence type="predicted"/>
<evidence type="ECO:0000256" key="1">
    <source>
        <dbReference type="SAM" id="MobiDB-lite"/>
    </source>
</evidence>
<reference evidence="2 3" key="1">
    <citation type="submission" date="2017-04" db="EMBL/GenBank/DDBJ databases">
        <authorList>
            <person name="Afonso C.L."/>
            <person name="Miller P.J."/>
            <person name="Scott M.A."/>
            <person name="Spackman E."/>
            <person name="Goraichik I."/>
            <person name="Dimitrov K.M."/>
            <person name="Suarez D.L."/>
            <person name="Swayne D.E."/>
        </authorList>
    </citation>
    <scope>NUCLEOTIDE SEQUENCE [LARGE SCALE GENOMIC DNA]</scope>
    <source>
        <strain evidence="2 3">USBA 355</strain>
    </source>
</reference>
<dbReference type="SUPFAM" id="SSF63829">
    <property type="entry name" value="Calcium-dependent phosphotriesterase"/>
    <property type="match status" value="1"/>
</dbReference>
<evidence type="ECO:0000313" key="2">
    <source>
        <dbReference type="EMBL" id="SMF03060.1"/>
    </source>
</evidence>
<dbReference type="Pfam" id="PF09684">
    <property type="entry name" value="Tail_P2_I"/>
    <property type="match status" value="1"/>
</dbReference>